<keyword evidence="2" id="KW-0472">Membrane</keyword>
<dbReference type="SUPFAM" id="SSF88713">
    <property type="entry name" value="Glycoside hydrolase/deacetylase"/>
    <property type="match status" value="1"/>
</dbReference>
<feature type="transmembrane region" description="Helical" evidence="2">
    <location>
        <begin position="43"/>
        <end position="61"/>
    </location>
</feature>
<dbReference type="PROSITE" id="PS51677">
    <property type="entry name" value="NODB"/>
    <property type="match status" value="1"/>
</dbReference>
<dbReference type="RefSeq" id="WP_284321236.1">
    <property type="nucleotide sequence ID" value="NZ_BSOB01000018.1"/>
</dbReference>
<comment type="caution">
    <text evidence="4">The sequence shown here is derived from an EMBL/GenBank/DDBJ whole genome shotgun (WGS) entry which is preliminary data.</text>
</comment>
<dbReference type="PANTHER" id="PTHR34216:SF7">
    <property type="entry name" value="POLY-BETA-1,6-N-ACETYL-D-GLUCOSAMINE N-DEACETYLASE"/>
    <property type="match status" value="1"/>
</dbReference>
<protein>
    <recommendedName>
        <fullName evidence="3">NodB homology domain-containing protein</fullName>
    </recommendedName>
</protein>
<dbReference type="Proteomes" id="UP001156670">
    <property type="component" value="Unassembled WGS sequence"/>
</dbReference>
<evidence type="ECO:0000313" key="5">
    <source>
        <dbReference type="Proteomes" id="UP001156670"/>
    </source>
</evidence>
<dbReference type="InterPro" id="IPR002509">
    <property type="entry name" value="NODB_dom"/>
</dbReference>
<dbReference type="PANTHER" id="PTHR34216">
    <property type="match status" value="1"/>
</dbReference>
<keyword evidence="2" id="KW-0812">Transmembrane</keyword>
<dbReference type="Gene3D" id="3.20.20.370">
    <property type="entry name" value="Glycoside hydrolase/deacetylase"/>
    <property type="match status" value="1"/>
</dbReference>
<name>A0ABQ5XP68_9GAMM</name>
<accession>A0ABQ5XP68</accession>
<keyword evidence="5" id="KW-1185">Reference proteome</keyword>
<dbReference type="Pfam" id="PF01522">
    <property type="entry name" value="Polysacc_deac_1"/>
    <property type="match status" value="1"/>
</dbReference>
<dbReference type="InterPro" id="IPR051398">
    <property type="entry name" value="Polysacch_Deacetylase"/>
</dbReference>
<organism evidence="4 5">
    <name type="scientific">Dyella acidisoli</name>
    <dbReference type="NCBI Taxonomy" id="1867834"/>
    <lineage>
        <taxon>Bacteria</taxon>
        <taxon>Pseudomonadati</taxon>
        <taxon>Pseudomonadota</taxon>
        <taxon>Gammaproteobacteria</taxon>
        <taxon>Lysobacterales</taxon>
        <taxon>Rhodanobacteraceae</taxon>
        <taxon>Dyella</taxon>
    </lineage>
</organism>
<dbReference type="EMBL" id="BSOB01000018">
    <property type="protein sequence ID" value="GLQ93530.1"/>
    <property type="molecule type" value="Genomic_DNA"/>
</dbReference>
<feature type="domain" description="NodB homology" evidence="3">
    <location>
        <begin position="125"/>
        <end position="306"/>
    </location>
</feature>
<evidence type="ECO:0000256" key="2">
    <source>
        <dbReference type="SAM" id="Phobius"/>
    </source>
</evidence>
<reference evidence="5" key="1">
    <citation type="journal article" date="2019" name="Int. J. Syst. Evol. Microbiol.">
        <title>The Global Catalogue of Microorganisms (GCM) 10K type strain sequencing project: providing services to taxonomists for standard genome sequencing and annotation.</title>
        <authorList>
            <consortium name="The Broad Institute Genomics Platform"/>
            <consortium name="The Broad Institute Genome Sequencing Center for Infectious Disease"/>
            <person name="Wu L."/>
            <person name="Ma J."/>
        </authorList>
    </citation>
    <scope>NUCLEOTIDE SEQUENCE [LARGE SCALE GENOMIC DNA]</scope>
    <source>
        <strain evidence="5">NBRC 111980</strain>
    </source>
</reference>
<keyword evidence="1" id="KW-0732">Signal</keyword>
<sequence>MEALTQALVVAIIGGVQEVDRYGKGMLCIDGRGARMNGGIRRLCILLTCLCGLAWLAAGYAQTREVSVAILVYHRFSDTLDDSMTVRVTTFEAQLRFLNEHGYHIVPLRDAVNALRDPAAVLPAKPVVITVDDGHRSVFERLLPIVLRDRFPVTLFIYPSAISNASYALSWDQLRSLRQTGWFDIQSHTYWHPNFKVERRHRTPADFREFVRWQLDASRRRIESETGARVDMLAWPFGIHDDELAALAADEGYVAAFTLEARKADRHASLLALPRFLMVDAYGPHALAHLLGEADVQPTPTAGSAR</sequence>
<proteinExistence type="predicted"/>
<gene>
    <name evidence="4" type="ORF">GCM10007901_24810</name>
</gene>
<dbReference type="CDD" id="cd10918">
    <property type="entry name" value="CE4_NodB_like_5s_6s"/>
    <property type="match status" value="1"/>
</dbReference>
<dbReference type="InterPro" id="IPR011330">
    <property type="entry name" value="Glyco_hydro/deAcase_b/a-brl"/>
</dbReference>
<evidence type="ECO:0000259" key="3">
    <source>
        <dbReference type="PROSITE" id="PS51677"/>
    </source>
</evidence>
<evidence type="ECO:0000313" key="4">
    <source>
        <dbReference type="EMBL" id="GLQ93530.1"/>
    </source>
</evidence>
<keyword evidence="2" id="KW-1133">Transmembrane helix</keyword>
<evidence type="ECO:0000256" key="1">
    <source>
        <dbReference type="ARBA" id="ARBA00022729"/>
    </source>
</evidence>